<reference evidence="1 2" key="1">
    <citation type="journal article" date="2017" name="G3 (Bethesda)">
        <title>The Physical Genome Mapping of Anopheles albimanus Corrected Scaffold Misassemblies and Identified Interarm Rearrangements in Genus Anopheles.</title>
        <authorList>
            <person name="Artemov G.N."/>
            <person name="Peery A.N."/>
            <person name="Jiang X."/>
            <person name="Tu Z."/>
            <person name="Stegniy V.N."/>
            <person name="Sharakhova M.V."/>
            <person name="Sharakhov I.V."/>
        </authorList>
    </citation>
    <scope>NUCLEOTIDE SEQUENCE [LARGE SCALE GENOMIC DNA]</scope>
    <source>
        <strain evidence="1 2">ALBI9_A</strain>
    </source>
</reference>
<reference evidence="1" key="2">
    <citation type="submission" date="2022-08" db="UniProtKB">
        <authorList>
            <consortium name="EnsemblMetazoa"/>
        </authorList>
    </citation>
    <scope>IDENTIFICATION</scope>
    <source>
        <strain evidence="1">STECLA/ALBI9_A</strain>
    </source>
</reference>
<sequence>MSETPSDSVPRWTAEGPAVSAKKSHRLQVNDPPRQQTEDTLGTKRETKLIRKPLDCSGHQIGILKGLAPYERSYTERVESSRHLIAVYLYTILKPPTRWTPESFDAIVQLESTFMTTDLKSVLPIVWNGKTYNIHLTNSLMKGRFGQRGESRRPGIHHALGRIKRGKAAIWKCDSRYFLVRRLLTGWYFYTMRLADGVPALLFFGCTETMVSFVQETYGYTEHTRFLLSNIILHSVEQEDVKRIVWKMKQTTGMQLMGPSDALLHGNQHLLRPSLVRSLEIGLNVVELKERRLRPSSWDNRMLNACFKKEQRTWKVAQVVAPWLANNLSEPRLSCEQYHLYRWSPALGHRQRKQFEEMINYLLPCSTAQLIIALDCCFVLWSRDGFIYWFSPFRYSSLQETIERLKHRAAFLHMSNALPVASLALFEYLFELGIFPDHQIEIVSLRFEQQTQLMGNFSSSSEDEQQEDLQIPTALDGEPGINLYQPALHSASQLRLVRQ</sequence>
<dbReference type="STRING" id="7167.A0A182FHG7"/>
<protein>
    <submittedName>
        <fullName evidence="1">Uncharacterized protein</fullName>
    </submittedName>
</protein>
<organism evidence="1 2">
    <name type="scientific">Anopheles albimanus</name>
    <name type="common">New world malaria mosquito</name>
    <dbReference type="NCBI Taxonomy" id="7167"/>
    <lineage>
        <taxon>Eukaryota</taxon>
        <taxon>Metazoa</taxon>
        <taxon>Ecdysozoa</taxon>
        <taxon>Arthropoda</taxon>
        <taxon>Hexapoda</taxon>
        <taxon>Insecta</taxon>
        <taxon>Pterygota</taxon>
        <taxon>Neoptera</taxon>
        <taxon>Endopterygota</taxon>
        <taxon>Diptera</taxon>
        <taxon>Nematocera</taxon>
        <taxon>Culicoidea</taxon>
        <taxon>Culicidae</taxon>
        <taxon>Anophelinae</taxon>
        <taxon>Anopheles</taxon>
    </lineage>
</organism>
<evidence type="ECO:0000313" key="2">
    <source>
        <dbReference type="Proteomes" id="UP000069272"/>
    </source>
</evidence>
<name>A0A182FHG7_ANOAL</name>
<accession>A0A182FHG7</accession>
<proteinExistence type="predicted"/>
<dbReference type="VEuPathDB" id="VectorBase:AALB20_026334"/>
<dbReference type="Proteomes" id="UP000069272">
    <property type="component" value="Chromosome 3L"/>
</dbReference>
<keyword evidence="2" id="KW-1185">Reference proteome</keyword>
<dbReference type="VEuPathDB" id="VectorBase:AALB005961"/>
<dbReference type="EnsemblMetazoa" id="AALB005961-RA">
    <property type="protein sequence ID" value="AALB005961-PA"/>
    <property type="gene ID" value="AALB005961"/>
</dbReference>
<evidence type="ECO:0000313" key="1">
    <source>
        <dbReference type="EnsemblMetazoa" id="AALB005961-PA"/>
    </source>
</evidence>
<dbReference type="AlphaFoldDB" id="A0A182FHG7"/>